<feature type="compositionally biased region" description="Low complexity" evidence="1">
    <location>
        <begin position="158"/>
        <end position="169"/>
    </location>
</feature>
<feature type="region of interest" description="Disordered" evidence="1">
    <location>
        <begin position="96"/>
        <end position="186"/>
    </location>
</feature>
<gene>
    <name evidence="2" type="primary">OSJNBa0027N19.6</name>
</gene>
<name>Q6F2U0_ORYSJ</name>
<evidence type="ECO:0000313" key="3">
    <source>
        <dbReference type="Proteomes" id="UP000000763"/>
    </source>
</evidence>
<proteinExistence type="predicted"/>
<dbReference type="EMBL" id="AC134341">
    <property type="protein sequence ID" value="AAT69623.1"/>
    <property type="molecule type" value="Genomic_DNA"/>
</dbReference>
<dbReference type="AlphaFoldDB" id="Q6F2U0"/>
<dbReference type="Proteomes" id="UP000000763">
    <property type="component" value="Chromosome 5"/>
</dbReference>
<accession>Q6F2U0</accession>
<organism evidence="2 3">
    <name type="scientific">Oryza sativa subsp. japonica</name>
    <name type="common">Rice</name>
    <dbReference type="NCBI Taxonomy" id="39947"/>
    <lineage>
        <taxon>Eukaryota</taxon>
        <taxon>Viridiplantae</taxon>
        <taxon>Streptophyta</taxon>
        <taxon>Embryophyta</taxon>
        <taxon>Tracheophyta</taxon>
        <taxon>Spermatophyta</taxon>
        <taxon>Magnoliopsida</taxon>
        <taxon>Liliopsida</taxon>
        <taxon>Poales</taxon>
        <taxon>Poaceae</taxon>
        <taxon>BOP clade</taxon>
        <taxon>Oryzoideae</taxon>
        <taxon>Oryzeae</taxon>
        <taxon>Oryzinae</taxon>
        <taxon>Oryza</taxon>
        <taxon>Oryza sativa</taxon>
    </lineage>
</organism>
<evidence type="ECO:0000256" key="1">
    <source>
        <dbReference type="SAM" id="MobiDB-lite"/>
    </source>
</evidence>
<reference evidence="3" key="2">
    <citation type="journal article" date="2008" name="Nucleic Acids Res.">
        <title>The rice annotation project database (RAP-DB): 2008 update.</title>
        <authorList>
            <consortium name="The rice annotation project (RAP)"/>
        </authorList>
    </citation>
    <scope>GENOME REANNOTATION</scope>
    <source>
        <strain evidence="3">cv. Nipponbare</strain>
    </source>
</reference>
<sequence>MSLMTSPICHLSLFRMNMTVSRCVSKHNRLGPKLSYSFKFAPVATVGKLNTRVSRGWSLGQRGVETPPESEDLTRGIDDIGLAGFYAPLAEDRRTYKGQVSGADSPSMERQPPDSSTHRRPAGSPTTRGRPPCSPTMRGRPPGSPTTRVLELGSPSTRGGSPASPSTRGRSPRSHRRAASRPASSVSISMDYHRIHPTGFVPLTVWARVPIRIKFGAIKLWKMTGKATCNLVVDNLVAGRRIQIRSNNYSFKLKV</sequence>
<feature type="compositionally biased region" description="Basic residues" evidence="1">
    <location>
        <begin position="170"/>
        <end position="179"/>
    </location>
</feature>
<evidence type="ECO:0000313" key="2">
    <source>
        <dbReference type="EMBL" id="AAT69623.1"/>
    </source>
</evidence>
<reference evidence="3" key="1">
    <citation type="journal article" date="2005" name="Nature">
        <title>The map-based sequence of the rice genome.</title>
        <authorList>
            <consortium name="International rice genome sequencing project (IRGSP)"/>
            <person name="Matsumoto T."/>
            <person name="Wu J."/>
            <person name="Kanamori H."/>
            <person name="Katayose Y."/>
            <person name="Fujisawa M."/>
            <person name="Namiki N."/>
            <person name="Mizuno H."/>
            <person name="Yamamoto K."/>
            <person name="Antonio B.A."/>
            <person name="Baba T."/>
            <person name="Sakata K."/>
            <person name="Nagamura Y."/>
            <person name="Aoki H."/>
            <person name="Arikawa K."/>
            <person name="Arita K."/>
            <person name="Bito T."/>
            <person name="Chiden Y."/>
            <person name="Fujitsuka N."/>
            <person name="Fukunaka R."/>
            <person name="Hamada M."/>
            <person name="Harada C."/>
            <person name="Hayashi A."/>
            <person name="Hijishita S."/>
            <person name="Honda M."/>
            <person name="Hosokawa S."/>
            <person name="Ichikawa Y."/>
            <person name="Idonuma A."/>
            <person name="Iijima M."/>
            <person name="Ikeda M."/>
            <person name="Ikeno M."/>
            <person name="Ito K."/>
            <person name="Ito S."/>
            <person name="Ito T."/>
            <person name="Ito Y."/>
            <person name="Ito Y."/>
            <person name="Iwabuchi A."/>
            <person name="Kamiya K."/>
            <person name="Karasawa W."/>
            <person name="Kurita K."/>
            <person name="Katagiri S."/>
            <person name="Kikuta A."/>
            <person name="Kobayashi H."/>
            <person name="Kobayashi N."/>
            <person name="Machita K."/>
            <person name="Maehara T."/>
            <person name="Masukawa M."/>
            <person name="Mizubayashi T."/>
            <person name="Mukai Y."/>
            <person name="Nagasaki H."/>
            <person name="Nagata Y."/>
            <person name="Naito S."/>
            <person name="Nakashima M."/>
            <person name="Nakama Y."/>
            <person name="Nakamichi Y."/>
            <person name="Nakamura M."/>
            <person name="Meguro A."/>
            <person name="Negishi M."/>
            <person name="Ohta I."/>
            <person name="Ohta T."/>
            <person name="Okamoto M."/>
            <person name="Ono N."/>
            <person name="Saji S."/>
            <person name="Sakaguchi M."/>
            <person name="Sakai K."/>
            <person name="Shibata M."/>
            <person name="Shimokawa T."/>
            <person name="Song J."/>
            <person name="Takazaki Y."/>
            <person name="Terasawa K."/>
            <person name="Tsugane M."/>
            <person name="Tsuji K."/>
            <person name="Ueda S."/>
            <person name="Waki K."/>
            <person name="Yamagata H."/>
            <person name="Yamamoto M."/>
            <person name="Yamamoto S."/>
            <person name="Yamane H."/>
            <person name="Yoshiki S."/>
            <person name="Yoshihara R."/>
            <person name="Yukawa K."/>
            <person name="Zhong H."/>
            <person name="Yano M."/>
            <person name="Yuan Q."/>
            <person name="Ouyang S."/>
            <person name="Liu J."/>
            <person name="Jones K.M."/>
            <person name="Gansberger K."/>
            <person name="Moffat K."/>
            <person name="Hill J."/>
            <person name="Bera J."/>
            <person name="Fadrosh D."/>
            <person name="Jin S."/>
            <person name="Johri S."/>
            <person name="Kim M."/>
            <person name="Overton L."/>
            <person name="Reardon M."/>
            <person name="Tsitrin T."/>
            <person name="Vuong H."/>
            <person name="Weaver B."/>
            <person name="Ciecko A."/>
            <person name="Tallon L."/>
            <person name="Jackson J."/>
            <person name="Pai G."/>
            <person name="Aken S.V."/>
            <person name="Utterback T."/>
            <person name="Reidmuller S."/>
            <person name="Feldblyum T."/>
            <person name="Hsiao J."/>
            <person name="Zismann V."/>
            <person name="Iobst S."/>
            <person name="de Vazeille A.R."/>
            <person name="Buell C.R."/>
            <person name="Ying K."/>
            <person name="Li Y."/>
            <person name="Lu T."/>
            <person name="Huang Y."/>
            <person name="Zhao Q."/>
            <person name="Feng Q."/>
            <person name="Zhang L."/>
            <person name="Zhu J."/>
            <person name="Weng Q."/>
            <person name="Mu J."/>
            <person name="Lu Y."/>
            <person name="Fan D."/>
            <person name="Liu Y."/>
            <person name="Guan J."/>
            <person name="Zhang Y."/>
            <person name="Yu S."/>
            <person name="Liu X."/>
            <person name="Zhang Y."/>
            <person name="Hong G."/>
            <person name="Han B."/>
            <person name="Choisne N."/>
            <person name="Demange N."/>
            <person name="Orjeda G."/>
            <person name="Samain S."/>
            <person name="Cattolico L."/>
            <person name="Pelletier E."/>
            <person name="Couloux A."/>
            <person name="Segurens B."/>
            <person name="Wincker P."/>
            <person name="D'Hont A."/>
            <person name="Scarpelli C."/>
            <person name="Weissenbach J."/>
            <person name="Salanoubat M."/>
            <person name="Quetier F."/>
            <person name="Yu Y."/>
            <person name="Kim H.R."/>
            <person name="Rambo T."/>
            <person name="Currie J."/>
            <person name="Collura K."/>
            <person name="Luo M."/>
            <person name="Yang T."/>
            <person name="Ammiraju J.S.S."/>
            <person name="Engler F."/>
            <person name="Soderlund C."/>
            <person name="Wing R.A."/>
            <person name="Palmer L.E."/>
            <person name="de la Bastide M."/>
            <person name="Spiegel L."/>
            <person name="Nascimento L."/>
            <person name="Zutavern T."/>
            <person name="O'Shaughnessy A."/>
            <person name="Dike S."/>
            <person name="Dedhia N."/>
            <person name="Preston R."/>
            <person name="Balija V."/>
            <person name="McCombie W.R."/>
            <person name="Chow T."/>
            <person name="Chen H."/>
            <person name="Chung M."/>
            <person name="Chen C."/>
            <person name="Shaw J."/>
            <person name="Wu H."/>
            <person name="Hsiao K."/>
            <person name="Chao Y."/>
            <person name="Chu M."/>
            <person name="Cheng C."/>
            <person name="Hour A."/>
            <person name="Lee P."/>
            <person name="Lin S."/>
            <person name="Lin Y."/>
            <person name="Liou J."/>
            <person name="Liu S."/>
            <person name="Hsing Y."/>
            <person name="Raghuvanshi S."/>
            <person name="Mohanty A."/>
            <person name="Bharti A.K."/>
            <person name="Gaur A."/>
            <person name="Gupta V."/>
            <person name="Kumar D."/>
            <person name="Ravi V."/>
            <person name="Vij S."/>
            <person name="Kapur A."/>
            <person name="Khurana P."/>
            <person name="Khurana P."/>
            <person name="Khurana J.P."/>
            <person name="Tyagi A.K."/>
            <person name="Gaikwad K."/>
            <person name="Singh A."/>
            <person name="Dalal V."/>
            <person name="Srivastava S."/>
            <person name="Dixit A."/>
            <person name="Pal A.K."/>
            <person name="Ghazi I.A."/>
            <person name="Yadav M."/>
            <person name="Pandit A."/>
            <person name="Bhargava A."/>
            <person name="Sureshbabu K."/>
            <person name="Batra K."/>
            <person name="Sharma T.R."/>
            <person name="Mohapatra T."/>
            <person name="Singh N.K."/>
            <person name="Messing J."/>
            <person name="Nelson A.B."/>
            <person name="Fuks G."/>
            <person name="Kavchok S."/>
            <person name="Keizer G."/>
            <person name="Linton E."/>
            <person name="Llaca V."/>
            <person name="Song R."/>
            <person name="Tanyolac B."/>
            <person name="Young S."/>
            <person name="Ho-Il K."/>
            <person name="Hahn J.H."/>
            <person name="Sangsakoo G."/>
            <person name="Vanavichit A."/>
            <person name="de Mattos Luiz.A.T."/>
            <person name="Zimmer P.D."/>
            <person name="Malone G."/>
            <person name="Dellagostin O."/>
            <person name="de Oliveira A.C."/>
            <person name="Bevan M."/>
            <person name="Bancroft I."/>
            <person name="Minx P."/>
            <person name="Cordum H."/>
            <person name="Wilson R."/>
            <person name="Cheng Z."/>
            <person name="Jin W."/>
            <person name="Jiang J."/>
            <person name="Leong S.A."/>
            <person name="Iwama H."/>
            <person name="Gojobori T."/>
            <person name="Itoh T."/>
            <person name="Niimura Y."/>
            <person name="Fujii Y."/>
            <person name="Habara T."/>
            <person name="Sakai H."/>
            <person name="Sato Y."/>
            <person name="Wilson G."/>
            <person name="Kumar K."/>
            <person name="McCouch S."/>
            <person name="Juretic N."/>
            <person name="Hoen D."/>
            <person name="Wright S."/>
            <person name="Bruskiewich R."/>
            <person name="Bureau T."/>
            <person name="Miyao A."/>
            <person name="Hirochika H."/>
            <person name="Nishikawa T."/>
            <person name="Kadowaki K."/>
            <person name="Sugiura M."/>
            <person name="Burr B."/>
            <person name="Sasaki T."/>
        </authorList>
    </citation>
    <scope>NUCLEOTIDE SEQUENCE [LARGE SCALE GENOMIC DNA]</scope>
    <source>
        <strain evidence="3">cv. Nipponbare</strain>
    </source>
</reference>
<protein>
    <submittedName>
        <fullName evidence="2">Uncharacterized protein</fullName>
    </submittedName>
</protein>